<protein>
    <submittedName>
        <fullName evidence="1">Uncharacterized protein</fullName>
    </submittedName>
</protein>
<proteinExistence type="predicted"/>
<accession>A0AAN7BGH5</accession>
<reference evidence="1" key="1">
    <citation type="journal article" date="2023" name="Mol. Phylogenet. Evol.">
        <title>Genome-scale phylogeny and comparative genomics of the fungal order Sordariales.</title>
        <authorList>
            <person name="Hensen N."/>
            <person name="Bonometti L."/>
            <person name="Westerberg I."/>
            <person name="Brannstrom I.O."/>
            <person name="Guillou S."/>
            <person name="Cros-Aarteil S."/>
            <person name="Calhoun S."/>
            <person name="Haridas S."/>
            <person name="Kuo A."/>
            <person name="Mondo S."/>
            <person name="Pangilinan J."/>
            <person name="Riley R."/>
            <person name="LaButti K."/>
            <person name="Andreopoulos B."/>
            <person name="Lipzen A."/>
            <person name="Chen C."/>
            <person name="Yan M."/>
            <person name="Daum C."/>
            <person name="Ng V."/>
            <person name="Clum A."/>
            <person name="Steindorff A."/>
            <person name="Ohm R.A."/>
            <person name="Martin F."/>
            <person name="Silar P."/>
            <person name="Natvig D.O."/>
            <person name="Lalanne C."/>
            <person name="Gautier V."/>
            <person name="Ament-Velasquez S.L."/>
            <person name="Kruys A."/>
            <person name="Hutchinson M.I."/>
            <person name="Powell A.J."/>
            <person name="Barry K."/>
            <person name="Miller A.N."/>
            <person name="Grigoriev I.V."/>
            <person name="Debuchy R."/>
            <person name="Gladieux P."/>
            <person name="Hiltunen Thoren M."/>
            <person name="Johannesson H."/>
        </authorList>
    </citation>
    <scope>NUCLEOTIDE SEQUENCE</scope>
    <source>
        <strain evidence="1">CBS 990.96</strain>
    </source>
</reference>
<dbReference type="AlphaFoldDB" id="A0AAN7BGH5"/>
<dbReference type="EMBL" id="MU865559">
    <property type="protein sequence ID" value="KAK4221335.1"/>
    <property type="molecule type" value="Genomic_DNA"/>
</dbReference>
<reference evidence="1" key="2">
    <citation type="submission" date="2023-05" db="EMBL/GenBank/DDBJ databases">
        <authorList>
            <consortium name="Lawrence Berkeley National Laboratory"/>
            <person name="Steindorff A."/>
            <person name="Hensen N."/>
            <person name="Bonometti L."/>
            <person name="Westerberg I."/>
            <person name="Brannstrom I.O."/>
            <person name="Guillou S."/>
            <person name="Cros-Aarteil S."/>
            <person name="Calhoun S."/>
            <person name="Haridas S."/>
            <person name="Kuo A."/>
            <person name="Mondo S."/>
            <person name="Pangilinan J."/>
            <person name="Riley R."/>
            <person name="Labutti K."/>
            <person name="Andreopoulos B."/>
            <person name="Lipzen A."/>
            <person name="Chen C."/>
            <person name="Yanf M."/>
            <person name="Daum C."/>
            <person name="Ng V."/>
            <person name="Clum A."/>
            <person name="Ohm R."/>
            <person name="Martin F."/>
            <person name="Silar P."/>
            <person name="Natvig D."/>
            <person name="Lalanne C."/>
            <person name="Gautier V."/>
            <person name="Ament-Velasquez S.L."/>
            <person name="Kruys A."/>
            <person name="Hutchinson M.I."/>
            <person name="Powell A.J."/>
            <person name="Barry K."/>
            <person name="Miller A.N."/>
            <person name="Grigoriev I.V."/>
            <person name="Debuchy R."/>
            <person name="Gladieux P."/>
            <person name="Thoren M.H."/>
            <person name="Johannesson H."/>
        </authorList>
    </citation>
    <scope>NUCLEOTIDE SEQUENCE</scope>
    <source>
        <strain evidence="1">CBS 990.96</strain>
    </source>
</reference>
<sequence>MTEGYFVWDQVPARKLLPQQGRLSRQALETSLYAFFLRLCLPYPRPSQERAPLYSPLNLTVFLRLVGHLSSIGYPSHWHCLVSLGFRLVVLGSFWEMRFLAIAVCANNFGDIFLRDLLQQKDQQPEVWVSQTNHELFLLESRFYRSKCPS</sequence>
<evidence type="ECO:0000313" key="2">
    <source>
        <dbReference type="Proteomes" id="UP001301958"/>
    </source>
</evidence>
<gene>
    <name evidence="1" type="ORF">QBC38DRAFT_492290</name>
</gene>
<evidence type="ECO:0000313" key="1">
    <source>
        <dbReference type="EMBL" id="KAK4221335.1"/>
    </source>
</evidence>
<organism evidence="1 2">
    <name type="scientific">Podospora fimiseda</name>
    <dbReference type="NCBI Taxonomy" id="252190"/>
    <lineage>
        <taxon>Eukaryota</taxon>
        <taxon>Fungi</taxon>
        <taxon>Dikarya</taxon>
        <taxon>Ascomycota</taxon>
        <taxon>Pezizomycotina</taxon>
        <taxon>Sordariomycetes</taxon>
        <taxon>Sordariomycetidae</taxon>
        <taxon>Sordariales</taxon>
        <taxon>Podosporaceae</taxon>
        <taxon>Podospora</taxon>
    </lineage>
</organism>
<keyword evidence="2" id="KW-1185">Reference proteome</keyword>
<comment type="caution">
    <text evidence="1">The sequence shown here is derived from an EMBL/GenBank/DDBJ whole genome shotgun (WGS) entry which is preliminary data.</text>
</comment>
<dbReference type="Proteomes" id="UP001301958">
    <property type="component" value="Unassembled WGS sequence"/>
</dbReference>
<name>A0AAN7BGH5_9PEZI</name>